<protein>
    <submittedName>
        <fullName evidence="2">Uncharacterized protein</fullName>
    </submittedName>
</protein>
<evidence type="ECO:0000256" key="1">
    <source>
        <dbReference type="SAM" id="Phobius"/>
    </source>
</evidence>
<dbReference type="VEuPathDB" id="FungiDB:jhhlp_002301"/>
<keyword evidence="1" id="KW-0812">Transmembrane</keyword>
<organism evidence="2 3">
    <name type="scientific">Lomentospora prolificans</name>
    <dbReference type="NCBI Taxonomy" id="41688"/>
    <lineage>
        <taxon>Eukaryota</taxon>
        <taxon>Fungi</taxon>
        <taxon>Dikarya</taxon>
        <taxon>Ascomycota</taxon>
        <taxon>Pezizomycotina</taxon>
        <taxon>Sordariomycetes</taxon>
        <taxon>Hypocreomycetidae</taxon>
        <taxon>Microascales</taxon>
        <taxon>Microascaceae</taxon>
        <taxon>Lomentospora</taxon>
    </lineage>
</organism>
<keyword evidence="1" id="KW-1133">Transmembrane helix</keyword>
<dbReference type="Proteomes" id="UP000233524">
    <property type="component" value="Unassembled WGS sequence"/>
</dbReference>
<dbReference type="AlphaFoldDB" id="A0A2N3NDR6"/>
<keyword evidence="1" id="KW-0472">Membrane</keyword>
<evidence type="ECO:0000313" key="2">
    <source>
        <dbReference type="EMBL" id="PKS10547.1"/>
    </source>
</evidence>
<keyword evidence="3" id="KW-1185">Reference proteome</keyword>
<feature type="transmembrane region" description="Helical" evidence="1">
    <location>
        <begin position="99"/>
        <end position="120"/>
    </location>
</feature>
<evidence type="ECO:0000313" key="3">
    <source>
        <dbReference type="Proteomes" id="UP000233524"/>
    </source>
</evidence>
<accession>A0A2N3NDR6</accession>
<gene>
    <name evidence="2" type="ORF">jhhlp_002301</name>
</gene>
<dbReference type="InParanoid" id="A0A2N3NDR6"/>
<feature type="transmembrane region" description="Helical" evidence="1">
    <location>
        <begin position="228"/>
        <end position="248"/>
    </location>
</feature>
<reference evidence="2 3" key="1">
    <citation type="journal article" date="2017" name="G3 (Bethesda)">
        <title>First Draft Genome Sequence of the Pathogenic Fungus Lomentospora prolificans (Formerly Scedosporium prolificans).</title>
        <authorList>
            <person name="Luo R."/>
            <person name="Zimin A."/>
            <person name="Workman R."/>
            <person name="Fan Y."/>
            <person name="Pertea G."/>
            <person name="Grossman N."/>
            <person name="Wear M.P."/>
            <person name="Jia B."/>
            <person name="Miller H."/>
            <person name="Casadevall A."/>
            <person name="Timp W."/>
            <person name="Zhang S.X."/>
            <person name="Salzberg S.L."/>
        </authorList>
    </citation>
    <scope>NUCLEOTIDE SEQUENCE [LARGE SCALE GENOMIC DNA]</scope>
    <source>
        <strain evidence="2 3">JHH-5317</strain>
    </source>
</reference>
<proteinExistence type="predicted"/>
<dbReference type="OrthoDB" id="5238025at2759"/>
<comment type="caution">
    <text evidence="2">The sequence shown here is derived from an EMBL/GenBank/DDBJ whole genome shotgun (WGS) entry which is preliminary data.</text>
</comment>
<feature type="transmembrane region" description="Helical" evidence="1">
    <location>
        <begin position="132"/>
        <end position="154"/>
    </location>
</feature>
<dbReference type="EMBL" id="NLAX01000008">
    <property type="protein sequence ID" value="PKS10547.1"/>
    <property type="molecule type" value="Genomic_DNA"/>
</dbReference>
<sequence>MVDQTDLVELNSYPRRKHVSTDPDDLPIWAPISRRSLMISLYSIPPTLFTASVIEIAFRAATPKLGTARKFVQWSDDEQEGLMGDWPQSLFPHEDELPITSAALSIMASLLVMGLVMYVARNGPIKTTYWHRMAIIGLLSLNGLLALAATIYAFTLNSRSEHIRLEYVLATAELANERLGTEDKPGFFIYDLGLFTRETWACEARAFPHFNANLGGVMSRACDLGIGARWLSLFIFLAATGLFTVILMDHRGGRYFMQSWKRRAAIRDNTAYA</sequence>
<name>A0A2N3NDR6_9PEZI</name>